<feature type="transmembrane region" description="Helical" evidence="7">
    <location>
        <begin position="50"/>
        <end position="75"/>
    </location>
</feature>
<dbReference type="Pfam" id="PF09335">
    <property type="entry name" value="VTT_dom"/>
    <property type="match status" value="1"/>
</dbReference>
<protein>
    <submittedName>
        <fullName evidence="9">DedA family protein</fullName>
    </submittedName>
</protein>
<keyword evidence="3" id="KW-1003">Cell membrane</keyword>
<evidence type="ECO:0000256" key="6">
    <source>
        <dbReference type="ARBA" id="ARBA00023136"/>
    </source>
</evidence>
<keyword evidence="6 7" id="KW-0472">Membrane</keyword>
<dbReference type="RefSeq" id="WP_158362096.1">
    <property type="nucleotide sequence ID" value="NZ_JAOQKC010000004.1"/>
</dbReference>
<feature type="transmembrane region" description="Helical" evidence="7">
    <location>
        <begin position="177"/>
        <end position="198"/>
    </location>
</feature>
<organism evidence="9 10">
    <name type="scientific">Laedolimicola ammoniilytica</name>
    <dbReference type="NCBI Taxonomy" id="2981771"/>
    <lineage>
        <taxon>Bacteria</taxon>
        <taxon>Bacillati</taxon>
        <taxon>Bacillota</taxon>
        <taxon>Clostridia</taxon>
        <taxon>Lachnospirales</taxon>
        <taxon>Lachnospiraceae</taxon>
        <taxon>Laedolimicola</taxon>
    </lineage>
</organism>
<sequence>MKSLILSVMEQYGYPGLFFLIFLENVFPPIPSEVILPFGGFLTIHTSLHIPGVVFFATLGSLAGAVVLYGVGALLNRERLTKLVDGKVGKILRLKGEDIAKADAWFRSKGRITVFFCRCVPVVRSLISIPAGMSRMKFSLFFLYTTAGTLIWNILLVSLGAFMGESWEYIAWLAGEYSHVMLIVLGISALSGGIGFYIRRKT</sequence>
<keyword evidence="10" id="KW-1185">Reference proteome</keyword>
<proteinExistence type="inferred from homology"/>
<dbReference type="InterPro" id="IPR051311">
    <property type="entry name" value="DedA_domain"/>
</dbReference>
<evidence type="ECO:0000256" key="7">
    <source>
        <dbReference type="SAM" id="Phobius"/>
    </source>
</evidence>
<reference evidence="9 10" key="1">
    <citation type="journal article" date="2021" name="ISME Commun">
        <title>Automated analysis of genomic sequences facilitates high-throughput and comprehensive description of bacteria.</title>
        <authorList>
            <person name="Hitch T.C.A."/>
        </authorList>
    </citation>
    <scope>NUCLEOTIDE SEQUENCE [LARGE SCALE GENOMIC DNA]</scope>
    <source>
        <strain evidence="9 10">Sanger_04</strain>
    </source>
</reference>
<evidence type="ECO:0000259" key="8">
    <source>
        <dbReference type="Pfam" id="PF09335"/>
    </source>
</evidence>
<evidence type="ECO:0000256" key="4">
    <source>
        <dbReference type="ARBA" id="ARBA00022692"/>
    </source>
</evidence>
<dbReference type="Proteomes" id="UP001652461">
    <property type="component" value="Unassembled WGS sequence"/>
</dbReference>
<gene>
    <name evidence="9" type="ORF">OCV63_03755</name>
</gene>
<dbReference type="PANTHER" id="PTHR42709">
    <property type="entry name" value="ALKALINE PHOSPHATASE LIKE PROTEIN"/>
    <property type="match status" value="1"/>
</dbReference>
<evidence type="ECO:0000256" key="3">
    <source>
        <dbReference type="ARBA" id="ARBA00022475"/>
    </source>
</evidence>
<comment type="similarity">
    <text evidence="2">Belongs to the DedA family.</text>
</comment>
<comment type="caution">
    <text evidence="9">The sequence shown here is derived from an EMBL/GenBank/DDBJ whole genome shotgun (WGS) entry which is preliminary data.</text>
</comment>
<dbReference type="InterPro" id="IPR032816">
    <property type="entry name" value="VTT_dom"/>
</dbReference>
<feature type="transmembrane region" description="Helical" evidence="7">
    <location>
        <begin position="12"/>
        <end position="30"/>
    </location>
</feature>
<accession>A0ABT2RUP3</accession>
<evidence type="ECO:0000256" key="2">
    <source>
        <dbReference type="ARBA" id="ARBA00010792"/>
    </source>
</evidence>
<name>A0ABT2RUP3_9FIRM</name>
<keyword evidence="4 7" id="KW-0812">Transmembrane</keyword>
<evidence type="ECO:0000256" key="5">
    <source>
        <dbReference type="ARBA" id="ARBA00022989"/>
    </source>
</evidence>
<feature type="transmembrane region" description="Helical" evidence="7">
    <location>
        <begin position="141"/>
        <end position="162"/>
    </location>
</feature>
<dbReference type="PANTHER" id="PTHR42709:SF6">
    <property type="entry name" value="UNDECAPRENYL PHOSPHATE TRANSPORTER A"/>
    <property type="match status" value="1"/>
</dbReference>
<keyword evidence="5 7" id="KW-1133">Transmembrane helix</keyword>
<evidence type="ECO:0000256" key="1">
    <source>
        <dbReference type="ARBA" id="ARBA00004651"/>
    </source>
</evidence>
<comment type="subcellular location">
    <subcellularLocation>
        <location evidence="1">Cell membrane</location>
        <topology evidence="1">Multi-pass membrane protein</topology>
    </subcellularLocation>
</comment>
<evidence type="ECO:0000313" key="9">
    <source>
        <dbReference type="EMBL" id="MCU6696011.1"/>
    </source>
</evidence>
<feature type="domain" description="VTT" evidence="8">
    <location>
        <begin position="30"/>
        <end position="161"/>
    </location>
</feature>
<evidence type="ECO:0000313" key="10">
    <source>
        <dbReference type="Proteomes" id="UP001652461"/>
    </source>
</evidence>
<dbReference type="EMBL" id="JAOQKC010000004">
    <property type="protein sequence ID" value="MCU6696011.1"/>
    <property type="molecule type" value="Genomic_DNA"/>
</dbReference>